<dbReference type="InterPro" id="IPR018631">
    <property type="entry name" value="AAA-ATPase-like_dom"/>
</dbReference>
<dbReference type="Pfam" id="PF08011">
    <property type="entry name" value="PDDEXK_9"/>
    <property type="match status" value="1"/>
</dbReference>
<dbReference type="KEGG" id="fll:EI427_04625"/>
<sequence>MRKFPIGLSDFKEVIQGDYYYVDKSLFIEEIIDSSSKSMLIPRPRRFGKTINMSMLKAFFDSNETNEELFEGLKIKKSETWQHQGRCPVIFLTFKDIKEDSFLEAIKKIADLIKEYIKTCDLTYIKSRIDVDDQNYIDQFFTGEISKGEISFFLKHFSTILEKVYNQKVVILIDEYDSCIIKAWTEGYHKEMVDFMRNFLSGGYKDNTSLYKGIITGILRVAKESIFSGLNNLDIFTVLEFSVADKFGLTESEVQQLLEDANIQTSFADVKKWYNGYTIGLQTGMYNPWSILNFADKPAQGLKPYWVNTSANELIEELLTNASADLEKKLTRFIDGQVMTCEIEETTIFKDLDVGHEKTVLGLLLFNGYLTAVSRNQQDNGFFEYGLKIPNKEVNMVYKQMLERLLNKANNVNSSEILSSLLEQDADGFEYYLSQYLMNAFSYNDFNMKSFPERVYHAFVLGLMAHLSNQFIVKSNPETGLGRAGLLIYPKGNNDMRGWVLEFKAKKPFHKNSLEEIAQEAINQIHTSQYITTLKELGKTKIMLVGVAFDGKEVSCAIERNVF</sequence>
<dbReference type="InterPro" id="IPR027417">
    <property type="entry name" value="P-loop_NTPase"/>
</dbReference>
<proteinExistence type="predicted"/>
<dbReference type="InterPro" id="IPR012547">
    <property type="entry name" value="PDDEXK_9"/>
</dbReference>
<evidence type="ECO:0000313" key="3">
    <source>
        <dbReference type="Proteomes" id="UP000267268"/>
    </source>
</evidence>
<reference evidence="2 3" key="1">
    <citation type="submission" date="2018-12" db="EMBL/GenBank/DDBJ databases">
        <title>Flammeovirga pectinis sp. nov., isolated from the gut of the Korean scallop, Patinopecten yessoensis.</title>
        <authorList>
            <person name="Bae J.-W."/>
            <person name="Jeong Y.-S."/>
            <person name="Kang W."/>
        </authorList>
    </citation>
    <scope>NUCLEOTIDE SEQUENCE [LARGE SCALE GENOMIC DNA]</scope>
    <source>
        <strain evidence="2 3">L12M1</strain>
    </source>
</reference>
<dbReference type="PANTHER" id="PTHR34825:SF1">
    <property type="entry name" value="AAA-ATPASE-LIKE DOMAIN-CONTAINING PROTEIN"/>
    <property type="match status" value="1"/>
</dbReference>
<dbReference type="AlphaFoldDB" id="A0A3Q9FP19"/>
<dbReference type="EMBL" id="CP034562">
    <property type="protein sequence ID" value="AZQ61537.1"/>
    <property type="molecule type" value="Genomic_DNA"/>
</dbReference>
<evidence type="ECO:0000313" key="2">
    <source>
        <dbReference type="EMBL" id="AZQ61537.1"/>
    </source>
</evidence>
<dbReference type="RefSeq" id="WP_126612123.1">
    <property type="nucleotide sequence ID" value="NZ_CP034562.1"/>
</dbReference>
<dbReference type="Pfam" id="PF09820">
    <property type="entry name" value="AAA-ATPase_like"/>
    <property type="match status" value="1"/>
</dbReference>
<name>A0A3Q9FP19_9BACT</name>
<feature type="domain" description="AAA-ATPase-like" evidence="1">
    <location>
        <begin position="5"/>
        <end position="227"/>
    </location>
</feature>
<organism evidence="2 3">
    <name type="scientific">Flammeovirga pectinis</name>
    <dbReference type="NCBI Taxonomy" id="2494373"/>
    <lineage>
        <taxon>Bacteria</taxon>
        <taxon>Pseudomonadati</taxon>
        <taxon>Bacteroidota</taxon>
        <taxon>Cytophagia</taxon>
        <taxon>Cytophagales</taxon>
        <taxon>Flammeovirgaceae</taxon>
        <taxon>Flammeovirga</taxon>
    </lineage>
</organism>
<dbReference type="PANTHER" id="PTHR34825">
    <property type="entry name" value="CONSERVED PROTEIN, WITH A WEAK D-GALACTARATE DEHYDRATASE/ALTRONATE HYDROLASE DOMAIN"/>
    <property type="match status" value="1"/>
</dbReference>
<dbReference type="OrthoDB" id="9776605at2"/>
<dbReference type="SUPFAM" id="SSF52540">
    <property type="entry name" value="P-loop containing nucleoside triphosphate hydrolases"/>
    <property type="match status" value="1"/>
</dbReference>
<protein>
    <submittedName>
        <fullName evidence="2">AAA family ATPase</fullName>
    </submittedName>
</protein>
<dbReference type="Proteomes" id="UP000267268">
    <property type="component" value="Chromosome 1"/>
</dbReference>
<evidence type="ECO:0000259" key="1">
    <source>
        <dbReference type="Pfam" id="PF09820"/>
    </source>
</evidence>
<gene>
    <name evidence="2" type="ORF">EI427_04625</name>
</gene>
<accession>A0A3Q9FP19</accession>
<keyword evidence="3" id="KW-1185">Reference proteome</keyword>